<comment type="caution">
    <text evidence="1">The sequence shown here is derived from an EMBL/GenBank/DDBJ whole genome shotgun (WGS) entry which is preliminary data.</text>
</comment>
<reference evidence="2" key="1">
    <citation type="journal article" date="2019" name="Int. J. Syst. Evol. Microbiol.">
        <title>The Global Catalogue of Microorganisms (GCM) 10K type strain sequencing project: providing services to taxonomists for standard genome sequencing and annotation.</title>
        <authorList>
            <consortium name="The Broad Institute Genomics Platform"/>
            <consortium name="The Broad Institute Genome Sequencing Center for Infectious Disease"/>
            <person name="Wu L."/>
            <person name="Ma J."/>
        </authorList>
    </citation>
    <scope>NUCLEOTIDE SEQUENCE [LARGE SCALE GENOMIC DNA]</scope>
    <source>
        <strain evidence="2">NBRC 106396</strain>
    </source>
</reference>
<gene>
    <name evidence="1" type="ORF">ACFQPF_08825</name>
</gene>
<name>A0ABW2NMU1_9BACL</name>
<dbReference type="Proteomes" id="UP001596549">
    <property type="component" value="Unassembled WGS sequence"/>
</dbReference>
<organism evidence="1 2">
    <name type="scientific">Fictibacillus iocasae</name>
    <dbReference type="NCBI Taxonomy" id="2715437"/>
    <lineage>
        <taxon>Bacteria</taxon>
        <taxon>Bacillati</taxon>
        <taxon>Bacillota</taxon>
        <taxon>Bacilli</taxon>
        <taxon>Bacillales</taxon>
        <taxon>Fictibacillaceae</taxon>
        <taxon>Fictibacillus</taxon>
    </lineage>
</organism>
<proteinExistence type="predicted"/>
<dbReference type="RefSeq" id="WP_379748694.1">
    <property type="nucleotide sequence ID" value="NZ_JBHTCP010000014.1"/>
</dbReference>
<sequence>MEYYGSGPQDQFYEEQYNYNYHPNHIKQLVKLCKKHRNQHVSILLMNGKTYDGFLEFSDEQNAYVALPLSAPEEQVNSRSQDGMTGYTLERYRVALASIAVISPYMYY</sequence>
<accession>A0ABW2NMU1</accession>
<protein>
    <submittedName>
        <fullName evidence="1">Uncharacterized protein</fullName>
    </submittedName>
</protein>
<evidence type="ECO:0000313" key="2">
    <source>
        <dbReference type="Proteomes" id="UP001596549"/>
    </source>
</evidence>
<evidence type="ECO:0000313" key="1">
    <source>
        <dbReference type="EMBL" id="MFC7371779.1"/>
    </source>
</evidence>
<dbReference type="EMBL" id="JBHTCP010000014">
    <property type="protein sequence ID" value="MFC7371779.1"/>
    <property type="molecule type" value="Genomic_DNA"/>
</dbReference>
<keyword evidence="2" id="KW-1185">Reference proteome</keyword>